<protein>
    <submittedName>
        <fullName evidence="2">Uncharacterized protein</fullName>
    </submittedName>
</protein>
<dbReference type="EMBL" id="VXIS01000062">
    <property type="protein sequence ID" value="KAA8909029.1"/>
    <property type="molecule type" value="Genomic_DNA"/>
</dbReference>
<dbReference type="InParanoid" id="A0A5J5F021"/>
<gene>
    <name evidence="2" type="ORF">FN846DRAFT_943918</name>
</gene>
<dbReference type="Proteomes" id="UP000326924">
    <property type="component" value="Unassembled WGS sequence"/>
</dbReference>
<dbReference type="InterPro" id="IPR025337">
    <property type="entry name" value="Questin_oxidase-like"/>
</dbReference>
<name>A0A5J5F021_9PEZI</name>
<comment type="caution">
    <text evidence="2">The sequence shown here is derived from an EMBL/GenBank/DDBJ whole genome shotgun (WGS) entry which is preliminary data.</text>
</comment>
<reference evidence="2 3" key="1">
    <citation type="submission" date="2019-09" db="EMBL/GenBank/DDBJ databases">
        <title>Draft genome of the ectomycorrhizal ascomycete Sphaerosporella brunnea.</title>
        <authorList>
            <consortium name="DOE Joint Genome Institute"/>
            <person name="Benucci G.M."/>
            <person name="Marozzi G."/>
            <person name="Antonielli L."/>
            <person name="Sanchez S."/>
            <person name="Marco P."/>
            <person name="Wang X."/>
            <person name="Falini L.B."/>
            <person name="Barry K."/>
            <person name="Haridas S."/>
            <person name="Lipzen A."/>
            <person name="Labutti K."/>
            <person name="Grigoriev I.V."/>
            <person name="Murat C."/>
            <person name="Martin F."/>
            <person name="Albertini E."/>
            <person name="Donnini D."/>
            <person name="Bonito G."/>
        </authorList>
    </citation>
    <scope>NUCLEOTIDE SEQUENCE [LARGE SCALE GENOMIC DNA]</scope>
    <source>
        <strain evidence="2 3">Sb_GMNB300</strain>
    </source>
</reference>
<dbReference type="GO" id="GO:0016491">
    <property type="term" value="F:oxidoreductase activity"/>
    <property type="evidence" value="ECO:0007669"/>
    <property type="project" value="UniProtKB-KW"/>
</dbReference>
<dbReference type="OrthoDB" id="10265971at2759"/>
<keyword evidence="3" id="KW-1185">Reference proteome</keyword>
<dbReference type="PANTHER" id="PTHR35870:SF6">
    <property type="entry name" value="MGS207 PROTEIN"/>
    <property type="match status" value="1"/>
</dbReference>
<dbReference type="PANTHER" id="PTHR35870">
    <property type="entry name" value="PROTEIN, PUTATIVE (AFU_ORTHOLOGUE AFUA_5G03330)-RELATED"/>
    <property type="match status" value="1"/>
</dbReference>
<dbReference type="Pfam" id="PF14027">
    <property type="entry name" value="Questin_oxidase"/>
    <property type="match status" value="1"/>
</dbReference>
<evidence type="ECO:0000313" key="2">
    <source>
        <dbReference type="EMBL" id="KAA8909029.1"/>
    </source>
</evidence>
<evidence type="ECO:0000256" key="1">
    <source>
        <dbReference type="ARBA" id="ARBA00023002"/>
    </source>
</evidence>
<organism evidence="2 3">
    <name type="scientific">Sphaerosporella brunnea</name>
    <dbReference type="NCBI Taxonomy" id="1250544"/>
    <lineage>
        <taxon>Eukaryota</taxon>
        <taxon>Fungi</taxon>
        <taxon>Dikarya</taxon>
        <taxon>Ascomycota</taxon>
        <taxon>Pezizomycotina</taxon>
        <taxon>Pezizomycetes</taxon>
        <taxon>Pezizales</taxon>
        <taxon>Pyronemataceae</taxon>
        <taxon>Sphaerosporella</taxon>
    </lineage>
</organism>
<dbReference type="AlphaFoldDB" id="A0A5J5F021"/>
<proteinExistence type="predicted"/>
<accession>A0A5J5F021</accession>
<keyword evidence="1" id="KW-0560">Oxidoreductase</keyword>
<evidence type="ECO:0000313" key="3">
    <source>
        <dbReference type="Proteomes" id="UP000326924"/>
    </source>
</evidence>
<sequence>MLSLQSYLNALGSLLSSSASAPRLFDKIPRVTVSGHETSPEKRDRTLKHLLKANHHNFSVLRKSCQLPNDLPYALGSSYLLGATAEQLQELYDSASTRLDAWENSPMEISSHDWKDYLGEKSHQRAYLDFFEDELVTMGYNWRDVLTKYLLTGPNPLIHGMIGGFGYPLVHLGYAYELGSRELAMEALVLATTNYDPLHRYLDGTFEETAVSGQPSLSGTQLSPQEILAQLRHDSRFDNVLKISGLDIHILFENAESAMLEYCHKFSLEDAETCLLEMARTTVVLLCATFVTETPKYNFYRFQLLSVTYAVRTVLPELPALYAPSLLRSYWMLIVSFYCLMLRPEMKPELIDEVEISGTSWDVIVKKALGSGLGAGVKKGTHYLEVVRILRECANLWTSEDTFFLRAAVKITSGFMS</sequence>